<evidence type="ECO:0000256" key="1">
    <source>
        <dbReference type="SAM" id="Phobius"/>
    </source>
</evidence>
<sequence>MNLGDAKEIGIVVMQNFTLLGKLIFWIIIIQAMDGAHIGQRRTPNCCLRPASVWNSRPASPEYAF</sequence>
<accession>A0A090GTH5</accession>
<proteinExistence type="predicted"/>
<name>A0A090GTH5_MESPL</name>
<keyword evidence="1" id="KW-0812">Transmembrane</keyword>
<feature type="transmembrane region" description="Helical" evidence="1">
    <location>
        <begin position="12"/>
        <end position="33"/>
    </location>
</feature>
<dbReference type="EMBL" id="CCNE01000009">
    <property type="protein sequence ID" value="CDX53222.1"/>
    <property type="molecule type" value="Genomic_DNA"/>
</dbReference>
<evidence type="ECO:0000313" key="2">
    <source>
        <dbReference type="EMBL" id="CDX53222.1"/>
    </source>
</evidence>
<evidence type="ECO:0000313" key="3">
    <source>
        <dbReference type="Proteomes" id="UP000046122"/>
    </source>
</evidence>
<protein>
    <submittedName>
        <fullName evidence="2">Uncharacterized protein</fullName>
    </submittedName>
</protein>
<reference evidence="2 3" key="1">
    <citation type="submission" date="2014-08" db="EMBL/GenBank/DDBJ databases">
        <authorList>
            <person name="Moulin Lionel"/>
        </authorList>
    </citation>
    <scope>NUCLEOTIDE SEQUENCE [LARGE SCALE GENOMIC DNA]</scope>
</reference>
<dbReference type="AlphaFoldDB" id="A0A090GTH5"/>
<keyword evidence="1" id="KW-0472">Membrane</keyword>
<gene>
    <name evidence="2" type="ORF">MPL3365_170321</name>
</gene>
<dbReference type="Proteomes" id="UP000046122">
    <property type="component" value="Unassembled WGS sequence"/>
</dbReference>
<keyword evidence="1" id="KW-1133">Transmembrane helix</keyword>
<organism evidence="2 3">
    <name type="scientific">Mesorhizobium plurifarium</name>
    <dbReference type="NCBI Taxonomy" id="69974"/>
    <lineage>
        <taxon>Bacteria</taxon>
        <taxon>Pseudomonadati</taxon>
        <taxon>Pseudomonadota</taxon>
        <taxon>Alphaproteobacteria</taxon>
        <taxon>Hyphomicrobiales</taxon>
        <taxon>Phyllobacteriaceae</taxon>
        <taxon>Mesorhizobium</taxon>
    </lineage>
</organism>